<dbReference type="GO" id="GO:0016757">
    <property type="term" value="F:glycosyltransferase activity"/>
    <property type="evidence" value="ECO:0007669"/>
    <property type="project" value="InterPro"/>
</dbReference>
<dbReference type="InterPro" id="IPR001296">
    <property type="entry name" value="Glyco_trans_1"/>
</dbReference>
<dbReference type="GO" id="GO:0009103">
    <property type="term" value="P:lipopolysaccharide biosynthetic process"/>
    <property type="evidence" value="ECO:0007669"/>
    <property type="project" value="TreeGrafter"/>
</dbReference>
<evidence type="ECO:0000313" key="4">
    <source>
        <dbReference type="Proteomes" id="UP000464577"/>
    </source>
</evidence>
<protein>
    <submittedName>
        <fullName evidence="3">Glycosyltransferase</fullName>
    </submittedName>
</protein>
<name>A0A6P1W8Y5_9BACT</name>
<keyword evidence="4" id="KW-1185">Reference proteome</keyword>
<dbReference type="Gene3D" id="3.40.50.2000">
    <property type="entry name" value="Glycogen Phosphorylase B"/>
    <property type="match status" value="1"/>
</dbReference>
<dbReference type="Pfam" id="PF00534">
    <property type="entry name" value="Glycos_transf_1"/>
    <property type="match status" value="1"/>
</dbReference>
<dbReference type="Proteomes" id="UP000464577">
    <property type="component" value="Chromosome"/>
</dbReference>
<evidence type="ECO:0000259" key="2">
    <source>
        <dbReference type="Pfam" id="PF00534"/>
    </source>
</evidence>
<evidence type="ECO:0000313" key="3">
    <source>
        <dbReference type="EMBL" id="QHW00508.1"/>
    </source>
</evidence>
<dbReference type="RefSeq" id="WP_162390899.1">
    <property type="nucleotide sequence ID" value="NZ_CP045997.1"/>
</dbReference>
<accession>A0A6P1W8Y5</accession>
<dbReference type="SUPFAM" id="SSF53756">
    <property type="entry name" value="UDP-Glycosyltransferase/glycogen phosphorylase"/>
    <property type="match status" value="1"/>
</dbReference>
<dbReference type="KEGG" id="senf:GJR95_38230"/>
<evidence type="ECO:0000256" key="1">
    <source>
        <dbReference type="ARBA" id="ARBA00022679"/>
    </source>
</evidence>
<proteinExistence type="predicted"/>
<dbReference type="PANTHER" id="PTHR46401:SF2">
    <property type="entry name" value="GLYCOSYLTRANSFERASE WBBK-RELATED"/>
    <property type="match status" value="1"/>
</dbReference>
<reference evidence="3 4" key="1">
    <citation type="submission" date="2019-11" db="EMBL/GenBank/DDBJ databases">
        <title>Spirosoma endbachense sp. nov., isolated from a natural salt meadow.</title>
        <authorList>
            <person name="Rojas J."/>
            <person name="Ambika Manirajan B."/>
            <person name="Ratering S."/>
            <person name="Suarez C."/>
            <person name="Geissler-Plaum R."/>
            <person name="Schnell S."/>
        </authorList>
    </citation>
    <scope>NUCLEOTIDE SEQUENCE [LARGE SCALE GENOMIC DNA]</scope>
    <source>
        <strain evidence="3 4">I-24</strain>
    </source>
</reference>
<organism evidence="3 4">
    <name type="scientific">Spirosoma endbachense</name>
    <dbReference type="NCBI Taxonomy" id="2666025"/>
    <lineage>
        <taxon>Bacteria</taxon>
        <taxon>Pseudomonadati</taxon>
        <taxon>Bacteroidota</taxon>
        <taxon>Cytophagia</taxon>
        <taxon>Cytophagales</taxon>
        <taxon>Cytophagaceae</taxon>
        <taxon>Spirosoma</taxon>
    </lineage>
</organism>
<dbReference type="EMBL" id="CP045997">
    <property type="protein sequence ID" value="QHW00508.1"/>
    <property type="molecule type" value="Genomic_DNA"/>
</dbReference>
<gene>
    <name evidence="3" type="ORF">GJR95_38230</name>
</gene>
<feature type="domain" description="Glycosyl transferase family 1" evidence="2">
    <location>
        <begin position="176"/>
        <end position="348"/>
    </location>
</feature>
<keyword evidence="1 3" id="KW-0808">Transferase</keyword>
<dbReference type="PANTHER" id="PTHR46401">
    <property type="entry name" value="GLYCOSYLTRANSFERASE WBBK-RELATED"/>
    <property type="match status" value="1"/>
</dbReference>
<sequence>MKKVRILHVSTAHPSQDPRLAYRVIPSLAPHYELIAALPHVSTGYRHGVNYLWLPKFRRVWLRILFSQPFVLWYALYTRPQLLHLYDPELLPLARFIQILLRIPVIYEVHENLYKKSPEKAQNQGAIVMQLFYWFDAMAQRRFYLIFTEHAYLDTYQHPANAHVVIYNYPLLSFLEKFRQPYDPDQEQPTFFYIGWMSVERAFDTLVAGLAILKKTHPKFQAHFFGERTFTNKDLNQFPDFTSIQDNVHFYGYTDQQQALPYVSRSTAGFALLKAVGDYPDSYTTKMFEYMALGLPVITSNFALYRQVVEYHQCGFCIDPTDPKQLAEALTYLIKHPDESRAMGERGRLAVKNYYNWESEAQKLLGFYETVLNQS</sequence>
<dbReference type="AlphaFoldDB" id="A0A6P1W8Y5"/>